<dbReference type="EMBL" id="JAHVHU010000009">
    <property type="protein sequence ID" value="MBY5958479.1"/>
    <property type="molecule type" value="Genomic_DNA"/>
</dbReference>
<dbReference type="Proteomes" id="UP000753961">
    <property type="component" value="Unassembled WGS sequence"/>
</dbReference>
<gene>
    <name evidence="2" type="ORF">KUV50_10070</name>
</gene>
<dbReference type="NCBIfam" id="NF038065">
    <property type="entry name" value="Pr6Pr"/>
    <property type="match status" value="1"/>
</dbReference>
<organism evidence="2 3">
    <name type="scientific">Membranihabitans marinus</name>
    <dbReference type="NCBI Taxonomy" id="1227546"/>
    <lineage>
        <taxon>Bacteria</taxon>
        <taxon>Pseudomonadati</taxon>
        <taxon>Bacteroidota</taxon>
        <taxon>Saprospiria</taxon>
        <taxon>Saprospirales</taxon>
        <taxon>Saprospiraceae</taxon>
        <taxon>Membranihabitans</taxon>
    </lineage>
</organism>
<dbReference type="RefSeq" id="WP_222580019.1">
    <property type="nucleotide sequence ID" value="NZ_JAHVHU010000009.1"/>
</dbReference>
<reference evidence="2" key="1">
    <citation type="submission" date="2021-06" db="EMBL/GenBank/DDBJ databases">
        <title>44 bacteria genomes isolated from Dapeng, Shenzhen.</title>
        <authorList>
            <person name="Zheng W."/>
            <person name="Yu S."/>
            <person name="Huang Y."/>
        </authorList>
    </citation>
    <scope>NUCLEOTIDE SEQUENCE</scope>
    <source>
        <strain evidence="2">DP5N28-2</strain>
    </source>
</reference>
<feature type="transmembrane region" description="Helical" evidence="1">
    <location>
        <begin position="37"/>
        <end position="57"/>
    </location>
</feature>
<keyword evidence="1" id="KW-1133">Transmembrane helix</keyword>
<keyword evidence="1" id="KW-0472">Membrane</keyword>
<comment type="caution">
    <text evidence="2">The sequence shown here is derived from an EMBL/GenBank/DDBJ whole genome shotgun (WGS) entry which is preliminary data.</text>
</comment>
<evidence type="ECO:0000313" key="3">
    <source>
        <dbReference type="Proteomes" id="UP000753961"/>
    </source>
</evidence>
<dbReference type="AlphaFoldDB" id="A0A953HM38"/>
<feature type="transmembrane region" description="Helical" evidence="1">
    <location>
        <begin position="137"/>
        <end position="157"/>
    </location>
</feature>
<evidence type="ECO:0000313" key="2">
    <source>
        <dbReference type="EMBL" id="MBY5958479.1"/>
    </source>
</evidence>
<accession>A0A953HM38</accession>
<dbReference type="InterPro" id="IPR049713">
    <property type="entry name" value="Pr6Pr-like"/>
</dbReference>
<feature type="transmembrane region" description="Helical" evidence="1">
    <location>
        <begin position="69"/>
        <end position="93"/>
    </location>
</feature>
<evidence type="ECO:0000256" key="1">
    <source>
        <dbReference type="SAM" id="Phobius"/>
    </source>
</evidence>
<proteinExistence type="predicted"/>
<keyword evidence="1" id="KW-0812">Transmembrane</keyword>
<keyword evidence="3" id="KW-1185">Reference proteome</keyword>
<name>A0A953HM38_9BACT</name>
<protein>
    <submittedName>
        <fullName evidence="2">Pr6Pr family membrane protein</fullName>
    </submittedName>
</protein>
<feature type="transmembrane region" description="Helical" evidence="1">
    <location>
        <begin position="7"/>
        <end position="25"/>
    </location>
</feature>
<sequence length="205" mass="23987">MKRKLEAFGSVITWLTIVIQLVLMIQNRVASVPETLIRFFSFFTILTNLLVALYFTIRFFKWKKRPLQFFFKPEAITAITVFILIVGLVYQFVLRPIWEPTGLQLVVDEFLHSVIPVYFLIYWLITIRHTAPRMKLVFLWLAYPVLYITFILMRGSVSGYYPYPFLHIGEIGLSSTLWNMGAILGVMILLMIGLTLVGKWIQKDR</sequence>
<feature type="transmembrane region" description="Helical" evidence="1">
    <location>
        <begin position="105"/>
        <end position="125"/>
    </location>
</feature>
<feature type="transmembrane region" description="Helical" evidence="1">
    <location>
        <begin position="177"/>
        <end position="197"/>
    </location>
</feature>